<dbReference type="InterPro" id="IPR006533">
    <property type="entry name" value="T6SS_Vgr_RhsGE"/>
</dbReference>
<dbReference type="NCBIfam" id="TIGR03361">
    <property type="entry name" value="VI_Rhs_Vgr"/>
    <property type="match status" value="1"/>
</dbReference>
<dbReference type="SUPFAM" id="SSF69255">
    <property type="entry name" value="gp5 N-terminal domain-like"/>
    <property type="match status" value="1"/>
</dbReference>
<evidence type="ECO:0000259" key="4">
    <source>
        <dbReference type="Pfam" id="PF04717"/>
    </source>
</evidence>
<dbReference type="OrthoDB" id="6710627at2"/>
<dbReference type="Gene3D" id="2.40.50.230">
    <property type="entry name" value="Gp5 N-terminal domain"/>
    <property type="match status" value="1"/>
</dbReference>
<dbReference type="Proteomes" id="UP000295719">
    <property type="component" value="Unassembled WGS sequence"/>
</dbReference>
<dbReference type="NCBIfam" id="TIGR01646">
    <property type="entry name" value="vgr_GE"/>
    <property type="match status" value="1"/>
</dbReference>
<sequence length="817" mass="90721">MQSNIKAYTPLDKYGEGYFLFSKLTGKESLSALYEYTAEFLTQRDNIDVNILLGKTVSFRMALSTGEYRYFHGYVTRITTSGGERVNHKMRRYLLTLHPAAWYLSQNRDFRIWQEKSVPEILSAVLSAYKIEYESRLIGQYRQWEYCVQYAESTFDFLSRLMEHEGIYYFFTHQKNGHRLVLADAPEAHHPVAGYDDISFQQPGFGLTDHQEGIQDWRLIHETTASVYGHDDYDFRKPRAHLLETCQHQDRPGHHSGEVFDWPGGFIDGQQGQDYARIRQQASAARQLRMSAQGTARGISAGSRFIFRGGPAGSTDKPYLTTDATYCLQDLRYQSEQQPSSEFSVSCSVIPAGRFWRPARNTPWPKTCGPQTAEVVGPAGRPVWTDQHGRVKLKFRWDRHGAGDDTSSCWVRVASGWAGWKYGCLQVPRVGEEVVVDFINGDPDRPMVIARVYNQDAMPPWELPAGANKMGFVSRSIGGSPENASHLILDDTPGHEQYCQHAERDMQVSVEHNKTLSVGGALDQQITGASRYIHAGPCHTFKKQPDMQIFGLGKSSQVLAGGSTSVVTGGEYRQVSGNIEFNTSQQTILQTGTSLSCRADGNIMFEAGEKIIFGQRLARPRPDIAAINTSDPARPGVQALAEGISDHCASEATDGRPSELVYRHGVVSTVEGGDVRTISNDQRLKIEGDADSRVAGRWQEHAGADRRIGSDADLQLHCEGTMQLSGNNIVNKASDQFEVHAKNGSLVIASIQQVNALRMSTSQMAMENDGMVVSTSQMRMANTQLQVSTVGINISLGNLEMRGSLVSINTSAITLFI</sequence>
<dbReference type="Pfam" id="PF22178">
    <property type="entry name" value="Gp5_trimer_C"/>
    <property type="match status" value="1"/>
</dbReference>
<dbReference type="PANTHER" id="PTHR32305">
    <property type="match status" value="1"/>
</dbReference>
<feature type="domain" description="Gp5/Type VI secretion system Vgr C-terminal trimerisation" evidence="5">
    <location>
        <begin position="470"/>
        <end position="528"/>
    </location>
</feature>
<dbReference type="AlphaFoldDB" id="A0A4R3Z3F6"/>
<dbReference type="InterPro" id="IPR054030">
    <property type="entry name" value="Gp5_Vgr_C"/>
</dbReference>
<dbReference type="GO" id="GO:0005576">
    <property type="term" value="C:extracellular region"/>
    <property type="evidence" value="ECO:0007669"/>
    <property type="project" value="UniProtKB-SubCell"/>
</dbReference>
<evidence type="ECO:0000256" key="3">
    <source>
        <dbReference type="ARBA" id="ARBA00022525"/>
    </source>
</evidence>
<name>A0A4R3Z3F6_9GAMM</name>
<dbReference type="Gene3D" id="3.55.50.10">
    <property type="entry name" value="Baseplate protein-like domains"/>
    <property type="match status" value="1"/>
</dbReference>
<proteinExistence type="inferred from homology"/>
<keyword evidence="7" id="KW-1185">Reference proteome</keyword>
<comment type="caution">
    <text evidence="6">The sequence shown here is derived from an EMBL/GenBank/DDBJ whole genome shotgun (WGS) entry which is preliminary data.</text>
</comment>
<comment type="similarity">
    <text evidence="2">Belongs to the VgrG protein family.</text>
</comment>
<dbReference type="RefSeq" id="WP_131864235.1">
    <property type="nucleotide sequence ID" value="NZ_SMCR01000002.1"/>
</dbReference>
<evidence type="ECO:0000256" key="1">
    <source>
        <dbReference type="ARBA" id="ARBA00004613"/>
    </source>
</evidence>
<evidence type="ECO:0000313" key="7">
    <source>
        <dbReference type="Proteomes" id="UP000295719"/>
    </source>
</evidence>
<dbReference type="PANTHER" id="PTHR32305:SF15">
    <property type="entry name" value="PROTEIN RHSA-RELATED"/>
    <property type="match status" value="1"/>
</dbReference>
<protein>
    <submittedName>
        <fullName evidence="6">Type VI secretion system secreted protein VgrG</fullName>
    </submittedName>
</protein>
<comment type="subcellular location">
    <subcellularLocation>
        <location evidence="1">Secreted</location>
    </subcellularLocation>
</comment>
<reference evidence="6 7" key="1">
    <citation type="submission" date="2019-03" db="EMBL/GenBank/DDBJ databases">
        <title>Genomic Encyclopedia of Type Strains, Phase IV (KMG-IV): sequencing the most valuable type-strain genomes for metagenomic binning, comparative biology and taxonomic classification.</title>
        <authorList>
            <person name="Goeker M."/>
        </authorList>
    </citation>
    <scope>NUCLEOTIDE SEQUENCE [LARGE SCALE GENOMIC DNA]</scope>
    <source>
        <strain evidence="6 7">DSM 19580</strain>
    </source>
</reference>
<dbReference type="InterPro" id="IPR037026">
    <property type="entry name" value="Vgr_OB-fold_dom_sf"/>
</dbReference>
<evidence type="ECO:0000256" key="2">
    <source>
        <dbReference type="ARBA" id="ARBA00005558"/>
    </source>
</evidence>
<dbReference type="Gene3D" id="4.10.220.110">
    <property type="match status" value="1"/>
</dbReference>
<feature type="domain" description="Gp5/Type VI secretion system Vgr protein OB-fold" evidence="4">
    <location>
        <begin position="386"/>
        <end position="453"/>
    </location>
</feature>
<dbReference type="SUPFAM" id="SSF69349">
    <property type="entry name" value="Phage fibre proteins"/>
    <property type="match status" value="1"/>
</dbReference>
<dbReference type="SUPFAM" id="SSF69279">
    <property type="entry name" value="Phage tail proteins"/>
    <property type="match status" value="2"/>
</dbReference>
<organism evidence="6 7">
    <name type="scientific">Biostraticola tofi</name>
    <dbReference type="NCBI Taxonomy" id="466109"/>
    <lineage>
        <taxon>Bacteria</taxon>
        <taxon>Pseudomonadati</taxon>
        <taxon>Pseudomonadota</taxon>
        <taxon>Gammaproteobacteria</taxon>
        <taxon>Enterobacterales</taxon>
        <taxon>Bruguierivoracaceae</taxon>
        <taxon>Biostraticola</taxon>
    </lineage>
</organism>
<dbReference type="Pfam" id="PF04717">
    <property type="entry name" value="Phage_base_V"/>
    <property type="match status" value="1"/>
</dbReference>
<dbReference type="Gene3D" id="2.30.110.50">
    <property type="match status" value="1"/>
</dbReference>
<accession>A0A4R3Z3F6</accession>
<dbReference type="InterPro" id="IPR050708">
    <property type="entry name" value="T6SS_VgrG/RHS"/>
</dbReference>
<dbReference type="InterPro" id="IPR006531">
    <property type="entry name" value="Gp5/Vgr_OB"/>
</dbReference>
<dbReference type="EMBL" id="SMCR01000002">
    <property type="protein sequence ID" value="TCV98833.1"/>
    <property type="molecule type" value="Genomic_DNA"/>
</dbReference>
<evidence type="ECO:0000259" key="5">
    <source>
        <dbReference type="Pfam" id="PF22178"/>
    </source>
</evidence>
<gene>
    <name evidence="6" type="ORF">EDC52_102154</name>
</gene>
<evidence type="ECO:0000313" key="6">
    <source>
        <dbReference type="EMBL" id="TCV98833.1"/>
    </source>
</evidence>
<keyword evidence="3" id="KW-0964">Secreted</keyword>
<dbReference type="Pfam" id="PF05954">
    <property type="entry name" value="Phage_GPD"/>
    <property type="match status" value="1"/>
</dbReference>
<dbReference type="InterPro" id="IPR017847">
    <property type="entry name" value="T6SS_RhsGE_Vgr_subset"/>
</dbReference>